<dbReference type="HAMAP" id="MF_00037">
    <property type="entry name" value="MurB"/>
    <property type="match status" value="1"/>
</dbReference>
<evidence type="ECO:0000256" key="7">
    <source>
        <dbReference type="ARBA" id="ARBA00022490"/>
    </source>
</evidence>
<sequence>MSLSYSHHHPLKSLNTFGMDARARDFCLLDALSDLPALLDSPAYRAGPVLWLGGGSNLLFTRDYAGLVVKLELRGIRLLEESGDDVIVEAAAGENWHGFVLHTLSQGWYGLENLSLIPGTVGASPIQNIGAYGVEAKDYIHQVVCADLDHGGAELTLDKTDCRFGYRDSVFKHEAAGRLLVTAVRFRLSRAPRLRTGYGDIQQELDAAGIAAPTPQDVSDAVIRIRSSKLPNPAELGNAGSFFKNPVLPAEQAQALLARHPAMPHYPAADGKVKLAAGWLIDQCGLKGHRDGDAGVHARQALVLVNHGAASGEQMRALADKVRAEVRQRFGVELEPEPIIL</sequence>
<dbReference type="PANTHER" id="PTHR21071">
    <property type="entry name" value="UDP-N-ACETYLENOLPYRUVOYLGLUCOSAMINE REDUCTASE"/>
    <property type="match status" value="1"/>
</dbReference>
<keyword evidence="11 19" id="KW-0521">NADP</keyword>
<evidence type="ECO:0000313" key="22">
    <source>
        <dbReference type="Proteomes" id="UP001515641"/>
    </source>
</evidence>
<dbReference type="SUPFAM" id="SSF56176">
    <property type="entry name" value="FAD-binding/transporter-associated domain-like"/>
    <property type="match status" value="1"/>
</dbReference>
<evidence type="ECO:0000256" key="16">
    <source>
        <dbReference type="ARBA" id="ARBA00023316"/>
    </source>
</evidence>
<keyword evidence="7 19" id="KW-0963">Cytoplasm</keyword>
<evidence type="ECO:0000256" key="2">
    <source>
        <dbReference type="ARBA" id="ARBA00003921"/>
    </source>
</evidence>
<feature type="active site" description="Proton donor" evidence="19">
    <location>
        <position position="241"/>
    </location>
</feature>
<dbReference type="InterPro" id="IPR016169">
    <property type="entry name" value="FAD-bd_PCMH_sub2"/>
</dbReference>
<dbReference type="PROSITE" id="PS51387">
    <property type="entry name" value="FAD_PCMH"/>
    <property type="match status" value="1"/>
</dbReference>
<comment type="pathway">
    <text evidence="4 19">Cell wall biogenesis; peptidoglycan biosynthesis.</text>
</comment>
<comment type="caution">
    <text evidence="21">The sequence shown here is derived from an EMBL/GenBank/DDBJ whole genome shotgun (WGS) entry which is preliminary data.</text>
</comment>
<dbReference type="InterPro" id="IPR036318">
    <property type="entry name" value="FAD-bd_PCMH-like_sf"/>
</dbReference>
<evidence type="ECO:0000256" key="8">
    <source>
        <dbReference type="ARBA" id="ARBA00022618"/>
    </source>
</evidence>
<dbReference type="NCBIfam" id="NF010478">
    <property type="entry name" value="PRK13903.1"/>
    <property type="match status" value="1"/>
</dbReference>
<dbReference type="InterPro" id="IPR016166">
    <property type="entry name" value="FAD-bd_PCMH"/>
</dbReference>
<feature type="domain" description="FAD-binding PCMH-type" evidence="20">
    <location>
        <begin position="19"/>
        <end position="191"/>
    </location>
</feature>
<evidence type="ECO:0000256" key="11">
    <source>
        <dbReference type="ARBA" id="ARBA00022857"/>
    </source>
</evidence>
<evidence type="ECO:0000256" key="12">
    <source>
        <dbReference type="ARBA" id="ARBA00022960"/>
    </source>
</evidence>
<keyword evidence="10 19" id="KW-0274">FAD</keyword>
<dbReference type="NCBIfam" id="TIGR00179">
    <property type="entry name" value="murB"/>
    <property type="match status" value="1"/>
</dbReference>
<dbReference type="Pfam" id="PF01565">
    <property type="entry name" value="FAD_binding_4"/>
    <property type="match status" value="1"/>
</dbReference>
<dbReference type="InterPro" id="IPR016167">
    <property type="entry name" value="FAD-bd_PCMH_sub1"/>
</dbReference>
<dbReference type="InterPro" id="IPR006094">
    <property type="entry name" value="Oxid_FAD_bind_N"/>
</dbReference>
<reference evidence="21 22" key="1">
    <citation type="submission" date="2020-03" db="EMBL/GenBank/DDBJ databases">
        <title>Draft genome sequence of environmentally isolated cultures.</title>
        <authorList>
            <person name="Wilson H.S."/>
            <person name="De Leon M.E."/>
        </authorList>
    </citation>
    <scope>NUCLEOTIDE SEQUENCE [LARGE SCALE GENOMIC DNA]</scope>
    <source>
        <strain evidence="21 22">HSC-31F16</strain>
    </source>
</reference>
<accession>A0ABX0LAC5</accession>
<dbReference type="GO" id="GO:0008762">
    <property type="term" value="F:UDP-N-acetylmuramate dehydrogenase activity"/>
    <property type="evidence" value="ECO:0007669"/>
    <property type="project" value="UniProtKB-EC"/>
</dbReference>
<proteinExistence type="inferred from homology"/>
<name>A0ABX0LAC5_9NEIS</name>
<dbReference type="RefSeq" id="WP_166453605.1">
    <property type="nucleotide sequence ID" value="NZ_JAAOMA010000044.1"/>
</dbReference>
<evidence type="ECO:0000256" key="4">
    <source>
        <dbReference type="ARBA" id="ARBA00004752"/>
    </source>
</evidence>
<organism evidence="21 22">
    <name type="scientific">Chromobacterium fluminis</name>
    <dbReference type="NCBI Taxonomy" id="3044269"/>
    <lineage>
        <taxon>Bacteria</taxon>
        <taxon>Pseudomonadati</taxon>
        <taxon>Pseudomonadota</taxon>
        <taxon>Betaproteobacteria</taxon>
        <taxon>Neisseriales</taxon>
        <taxon>Chromobacteriaceae</taxon>
        <taxon>Chromobacterium</taxon>
    </lineage>
</organism>
<dbReference type="Pfam" id="PF02873">
    <property type="entry name" value="MurB_C"/>
    <property type="match status" value="1"/>
</dbReference>
<evidence type="ECO:0000256" key="14">
    <source>
        <dbReference type="ARBA" id="ARBA00023002"/>
    </source>
</evidence>
<keyword evidence="13 19" id="KW-0573">Peptidoglycan synthesis</keyword>
<keyword evidence="22" id="KW-1185">Reference proteome</keyword>
<comment type="cofactor">
    <cofactor evidence="1 19">
        <name>FAD</name>
        <dbReference type="ChEBI" id="CHEBI:57692"/>
    </cofactor>
</comment>
<feature type="active site" evidence="19">
    <location>
        <position position="167"/>
    </location>
</feature>
<dbReference type="Proteomes" id="UP001515641">
    <property type="component" value="Unassembled WGS sequence"/>
</dbReference>
<feature type="active site" evidence="19">
    <location>
        <position position="337"/>
    </location>
</feature>
<evidence type="ECO:0000256" key="19">
    <source>
        <dbReference type="HAMAP-Rule" id="MF_00037"/>
    </source>
</evidence>
<evidence type="ECO:0000256" key="10">
    <source>
        <dbReference type="ARBA" id="ARBA00022827"/>
    </source>
</evidence>
<evidence type="ECO:0000256" key="18">
    <source>
        <dbReference type="ARBA" id="ARBA00048914"/>
    </source>
</evidence>
<comment type="function">
    <text evidence="2 19">Cell wall formation.</text>
</comment>
<comment type="catalytic activity">
    <reaction evidence="18 19">
        <text>UDP-N-acetyl-alpha-D-muramate + NADP(+) = UDP-N-acetyl-3-O-(1-carboxyvinyl)-alpha-D-glucosamine + NADPH + H(+)</text>
        <dbReference type="Rhea" id="RHEA:12248"/>
        <dbReference type="ChEBI" id="CHEBI:15378"/>
        <dbReference type="ChEBI" id="CHEBI:57783"/>
        <dbReference type="ChEBI" id="CHEBI:58349"/>
        <dbReference type="ChEBI" id="CHEBI:68483"/>
        <dbReference type="ChEBI" id="CHEBI:70757"/>
        <dbReference type="EC" id="1.3.1.98"/>
    </reaction>
</comment>
<dbReference type="PANTHER" id="PTHR21071:SF4">
    <property type="entry name" value="UDP-N-ACETYLENOLPYRUVOYLGLUCOSAMINE REDUCTASE"/>
    <property type="match status" value="1"/>
</dbReference>
<gene>
    <name evidence="19 21" type="primary">murB</name>
    <name evidence="21" type="ORF">HA052_22035</name>
</gene>
<dbReference type="EC" id="1.3.1.98" evidence="5 19"/>
<dbReference type="EMBL" id="JAAOMA010000044">
    <property type="protein sequence ID" value="NHR07876.1"/>
    <property type="molecule type" value="Genomic_DNA"/>
</dbReference>
<evidence type="ECO:0000313" key="21">
    <source>
        <dbReference type="EMBL" id="NHR07876.1"/>
    </source>
</evidence>
<keyword evidence="15 19" id="KW-0131">Cell cycle</keyword>
<evidence type="ECO:0000259" key="20">
    <source>
        <dbReference type="PROSITE" id="PS51387"/>
    </source>
</evidence>
<dbReference type="Gene3D" id="3.90.78.10">
    <property type="entry name" value="UDP-N-acetylenolpyruvoylglucosamine reductase, C-terminal domain"/>
    <property type="match status" value="1"/>
</dbReference>
<keyword evidence="9 19" id="KW-0285">Flavoprotein</keyword>
<keyword evidence="12 19" id="KW-0133">Cell shape</keyword>
<evidence type="ECO:0000256" key="1">
    <source>
        <dbReference type="ARBA" id="ARBA00001974"/>
    </source>
</evidence>
<comment type="similarity">
    <text evidence="19">Belongs to the MurB family.</text>
</comment>
<dbReference type="InterPro" id="IPR011601">
    <property type="entry name" value="MurB_C"/>
</dbReference>
<evidence type="ECO:0000256" key="9">
    <source>
        <dbReference type="ARBA" id="ARBA00022630"/>
    </source>
</evidence>
<dbReference type="InterPro" id="IPR036635">
    <property type="entry name" value="MurB_C_sf"/>
</dbReference>
<evidence type="ECO:0000256" key="6">
    <source>
        <dbReference type="ARBA" id="ARBA00015188"/>
    </source>
</evidence>
<evidence type="ECO:0000256" key="3">
    <source>
        <dbReference type="ARBA" id="ARBA00004496"/>
    </source>
</evidence>
<dbReference type="NCBIfam" id="NF000755">
    <property type="entry name" value="PRK00046.1"/>
    <property type="match status" value="1"/>
</dbReference>
<dbReference type="Gene3D" id="3.30.43.10">
    <property type="entry name" value="Uridine Diphospho-n-acetylenolpyruvylglucosamine Reductase, domain 2"/>
    <property type="match status" value="1"/>
</dbReference>
<protein>
    <recommendedName>
        <fullName evidence="6 19">UDP-N-acetylenolpyruvoylglucosamine reductase</fullName>
        <ecNumber evidence="5 19">1.3.1.98</ecNumber>
    </recommendedName>
    <alternativeName>
        <fullName evidence="17 19">UDP-N-acetylmuramate dehydrogenase</fullName>
    </alternativeName>
</protein>
<evidence type="ECO:0000256" key="13">
    <source>
        <dbReference type="ARBA" id="ARBA00022984"/>
    </source>
</evidence>
<comment type="subcellular location">
    <subcellularLocation>
        <location evidence="3 19">Cytoplasm</location>
    </subcellularLocation>
</comment>
<keyword evidence="16 19" id="KW-0961">Cell wall biogenesis/degradation</keyword>
<evidence type="ECO:0000256" key="15">
    <source>
        <dbReference type="ARBA" id="ARBA00023306"/>
    </source>
</evidence>
<evidence type="ECO:0000256" key="5">
    <source>
        <dbReference type="ARBA" id="ARBA00012518"/>
    </source>
</evidence>
<keyword evidence="8 19" id="KW-0132">Cell division</keyword>
<dbReference type="SUPFAM" id="SSF56194">
    <property type="entry name" value="Uridine diphospho-N-Acetylenolpyruvylglucosamine reductase, MurB, C-terminal domain"/>
    <property type="match status" value="1"/>
</dbReference>
<dbReference type="InterPro" id="IPR003170">
    <property type="entry name" value="MurB"/>
</dbReference>
<keyword evidence="14 19" id="KW-0560">Oxidoreductase</keyword>
<evidence type="ECO:0000256" key="17">
    <source>
        <dbReference type="ARBA" id="ARBA00031026"/>
    </source>
</evidence>
<dbReference type="Gene3D" id="3.30.465.10">
    <property type="match status" value="1"/>
</dbReference>